<name>A0A6J5LGC0_9CAUD</name>
<reference evidence="1" key="1">
    <citation type="submission" date="2020-04" db="EMBL/GenBank/DDBJ databases">
        <authorList>
            <person name="Chiriac C."/>
            <person name="Salcher M."/>
            <person name="Ghai R."/>
            <person name="Kavagutti S V."/>
        </authorList>
    </citation>
    <scope>NUCLEOTIDE SEQUENCE</scope>
</reference>
<proteinExistence type="predicted"/>
<gene>
    <name evidence="1" type="ORF">UFOVP264_2</name>
</gene>
<protein>
    <submittedName>
        <fullName evidence="1">Uncharacterized protein</fullName>
    </submittedName>
</protein>
<evidence type="ECO:0000313" key="1">
    <source>
        <dbReference type="EMBL" id="CAB4133748.1"/>
    </source>
</evidence>
<dbReference type="EMBL" id="LR796277">
    <property type="protein sequence ID" value="CAB4133748.1"/>
    <property type="molecule type" value="Genomic_DNA"/>
</dbReference>
<organism evidence="1">
    <name type="scientific">uncultured Caudovirales phage</name>
    <dbReference type="NCBI Taxonomy" id="2100421"/>
    <lineage>
        <taxon>Viruses</taxon>
        <taxon>Duplodnaviria</taxon>
        <taxon>Heunggongvirae</taxon>
        <taxon>Uroviricota</taxon>
        <taxon>Caudoviricetes</taxon>
        <taxon>Peduoviridae</taxon>
        <taxon>Maltschvirus</taxon>
        <taxon>Maltschvirus maltsch</taxon>
    </lineage>
</organism>
<sequence>MLNPSEGNVKEKIEKSKRNVKEKVKKDAIIEMSIQQIEHQAMLKKIQEELVQKFKDYRTTLNYMAADAPIETLCLPKPIETALLINGFLRIYDVFDVDFAKIKGLGVVRIRQLAASLDQFFSML</sequence>
<accession>A0A6J5LGC0</accession>